<evidence type="ECO:0000256" key="2">
    <source>
        <dbReference type="ARBA" id="ARBA00022630"/>
    </source>
</evidence>
<dbReference type="RefSeq" id="WP_153481535.1">
    <property type="nucleotide sequence ID" value="NZ_VWNA01000001.1"/>
</dbReference>
<keyword evidence="6 7" id="KW-0520">NAD</keyword>
<evidence type="ECO:0000256" key="5">
    <source>
        <dbReference type="ARBA" id="ARBA00023002"/>
    </source>
</evidence>
<comment type="cofactor">
    <cofactor evidence="8">
        <name>FMN</name>
        <dbReference type="ChEBI" id="CHEBI:58210"/>
    </cofactor>
    <text evidence="8">Binds 1 FMN per subunit.</text>
</comment>
<protein>
    <recommendedName>
        <fullName evidence="7">Putative NAD(P)H nitroreductase</fullName>
        <ecNumber evidence="7">1.-.-.-</ecNumber>
    </recommendedName>
</protein>
<name>A0A6A7Y4K3_9HYPH</name>
<dbReference type="PANTHER" id="PTHR43821:SF1">
    <property type="entry name" value="NAD(P)H NITROREDUCTASE YDJA-RELATED"/>
    <property type="match status" value="1"/>
</dbReference>
<evidence type="ECO:0000256" key="8">
    <source>
        <dbReference type="PIRSR" id="PIRSR000232-1"/>
    </source>
</evidence>
<dbReference type="Pfam" id="PF00881">
    <property type="entry name" value="Nitroreductase"/>
    <property type="match status" value="1"/>
</dbReference>
<keyword evidence="4 7" id="KW-0521">NADP</keyword>
<keyword evidence="2 7" id="KW-0285">Flavoprotein</keyword>
<sequence length="226" mass="24072">MTHSGHHGAPPPIGADPGVPILRPPVKAALDLLAHRRSAPLRSLAEPGPNPAELEQMLTLAARTPDHGRLVPWRFIVIEGADREAAGRRLDALYLAQNPDLPEAKRTMWMAYMMRAPLVVLVVSRPDPASKVPVWNQALSAGAVCMSLTFAAAAMGFATQWLLKWPVRDPAAAAILGVGAGEQVAGCLHIGRPTEETPDRPRPDLAAIVTRWSPDTTVASAPAADI</sequence>
<proteinExistence type="inferred from homology"/>
<feature type="region of interest" description="Disordered" evidence="9">
    <location>
        <begin position="1"/>
        <end position="20"/>
    </location>
</feature>
<dbReference type="InterPro" id="IPR026021">
    <property type="entry name" value="YdjA-like"/>
</dbReference>
<dbReference type="SUPFAM" id="SSF55469">
    <property type="entry name" value="FMN-dependent nitroreductase-like"/>
    <property type="match status" value="1"/>
</dbReference>
<dbReference type="PIRSF" id="PIRSF000232">
    <property type="entry name" value="YdjA"/>
    <property type="match status" value="1"/>
</dbReference>
<dbReference type="Proteomes" id="UP000332515">
    <property type="component" value="Unassembled WGS sequence"/>
</dbReference>
<dbReference type="InterPro" id="IPR052530">
    <property type="entry name" value="NAD(P)H_nitroreductase"/>
</dbReference>
<dbReference type="Gene3D" id="3.40.109.10">
    <property type="entry name" value="NADH Oxidase"/>
    <property type="match status" value="1"/>
</dbReference>
<comment type="similarity">
    <text evidence="1 7">Belongs to the nitroreductase family.</text>
</comment>
<feature type="binding site" evidence="8">
    <location>
        <position position="67"/>
    </location>
    <ligand>
        <name>FMN</name>
        <dbReference type="ChEBI" id="CHEBI:58210"/>
        <note>ligand shared between dimeric partners</note>
    </ligand>
</feature>
<dbReference type="EMBL" id="VWNA01000001">
    <property type="protein sequence ID" value="MQT13297.1"/>
    <property type="molecule type" value="Genomic_DNA"/>
</dbReference>
<evidence type="ECO:0000313" key="11">
    <source>
        <dbReference type="EMBL" id="MQT13297.1"/>
    </source>
</evidence>
<accession>A0A6A7Y4K3</accession>
<evidence type="ECO:0000256" key="4">
    <source>
        <dbReference type="ARBA" id="ARBA00022857"/>
    </source>
</evidence>
<comment type="caution">
    <text evidence="11">The sequence shown here is derived from an EMBL/GenBank/DDBJ whole genome shotgun (WGS) entry which is preliminary data.</text>
</comment>
<evidence type="ECO:0000259" key="10">
    <source>
        <dbReference type="Pfam" id="PF00881"/>
    </source>
</evidence>
<dbReference type="AlphaFoldDB" id="A0A6A7Y4K3"/>
<feature type="binding site" evidence="8">
    <location>
        <position position="63"/>
    </location>
    <ligand>
        <name>FMN</name>
        <dbReference type="ChEBI" id="CHEBI:58210"/>
        <note>ligand shared between dimeric partners</note>
    </ligand>
</feature>
<evidence type="ECO:0000256" key="3">
    <source>
        <dbReference type="ARBA" id="ARBA00022643"/>
    </source>
</evidence>
<dbReference type="InterPro" id="IPR000415">
    <property type="entry name" value="Nitroreductase-like"/>
</dbReference>
<keyword evidence="5 7" id="KW-0560">Oxidoreductase</keyword>
<evidence type="ECO:0000313" key="12">
    <source>
        <dbReference type="Proteomes" id="UP000332515"/>
    </source>
</evidence>
<evidence type="ECO:0000256" key="9">
    <source>
        <dbReference type="SAM" id="MobiDB-lite"/>
    </source>
</evidence>
<dbReference type="EC" id="1.-.-.-" evidence="7"/>
<evidence type="ECO:0000256" key="1">
    <source>
        <dbReference type="ARBA" id="ARBA00007118"/>
    </source>
</evidence>
<feature type="binding site" description="in other chain" evidence="8">
    <location>
        <begin position="36"/>
        <end position="38"/>
    </location>
    <ligand>
        <name>FMN</name>
        <dbReference type="ChEBI" id="CHEBI:58210"/>
        <note>ligand shared between dimeric partners</note>
    </ligand>
</feature>
<dbReference type="InterPro" id="IPR029479">
    <property type="entry name" value="Nitroreductase"/>
</dbReference>
<reference evidence="11 12" key="1">
    <citation type="submission" date="2019-09" db="EMBL/GenBank/DDBJ databases">
        <title>Segnochrobactrum spirostomi gen. nov., sp. nov., isolated from the ciliate Spirostomum cf. yagiui and description of a novel family, Segnochrobactraceae fam. nov. within the order Rhizobiales of the class Alphaproteobacteria.</title>
        <authorList>
            <person name="Akter S."/>
            <person name="Shazib S.U.A."/>
            <person name="Shin M.K."/>
        </authorList>
    </citation>
    <scope>NUCLEOTIDE SEQUENCE [LARGE SCALE GENOMIC DNA]</scope>
    <source>
        <strain evidence="11 12">Sp-1</strain>
    </source>
</reference>
<evidence type="ECO:0000256" key="7">
    <source>
        <dbReference type="PIRNR" id="PIRNR000232"/>
    </source>
</evidence>
<dbReference type="GO" id="GO:0016491">
    <property type="term" value="F:oxidoreductase activity"/>
    <property type="evidence" value="ECO:0007669"/>
    <property type="project" value="UniProtKB-UniRule"/>
</dbReference>
<feature type="binding site" description="in other chain" evidence="8">
    <location>
        <begin position="161"/>
        <end position="163"/>
    </location>
    <ligand>
        <name>FMN</name>
        <dbReference type="ChEBI" id="CHEBI:58210"/>
        <note>ligand shared between dimeric partners</note>
    </ligand>
</feature>
<evidence type="ECO:0000256" key="6">
    <source>
        <dbReference type="ARBA" id="ARBA00023027"/>
    </source>
</evidence>
<gene>
    <name evidence="11" type="ORF">F0357_11715</name>
</gene>
<keyword evidence="3 7" id="KW-0288">FMN</keyword>
<dbReference type="PANTHER" id="PTHR43821">
    <property type="entry name" value="NAD(P)H NITROREDUCTASE YDJA-RELATED"/>
    <property type="match status" value="1"/>
</dbReference>
<dbReference type="CDD" id="cd02135">
    <property type="entry name" value="YdjA-like"/>
    <property type="match status" value="1"/>
</dbReference>
<keyword evidence="12" id="KW-1185">Reference proteome</keyword>
<feature type="domain" description="Nitroreductase" evidence="10">
    <location>
        <begin position="35"/>
        <end position="192"/>
    </location>
</feature>
<organism evidence="11 12">
    <name type="scientific">Segnochrobactrum spirostomi</name>
    <dbReference type="NCBI Taxonomy" id="2608987"/>
    <lineage>
        <taxon>Bacteria</taxon>
        <taxon>Pseudomonadati</taxon>
        <taxon>Pseudomonadota</taxon>
        <taxon>Alphaproteobacteria</taxon>
        <taxon>Hyphomicrobiales</taxon>
        <taxon>Segnochrobactraceae</taxon>
        <taxon>Segnochrobactrum</taxon>
    </lineage>
</organism>